<dbReference type="Proteomes" id="UP001054945">
    <property type="component" value="Unassembled WGS sequence"/>
</dbReference>
<organism evidence="1 2">
    <name type="scientific">Caerostris extrusa</name>
    <name type="common">Bark spider</name>
    <name type="synonym">Caerostris bankana</name>
    <dbReference type="NCBI Taxonomy" id="172846"/>
    <lineage>
        <taxon>Eukaryota</taxon>
        <taxon>Metazoa</taxon>
        <taxon>Ecdysozoa</taxon>
        <taxon>Arthropoda</taxon>
        <taxon>Chelicerata</taxon>
        <taxon>Arachnida</taxon>
        <taxon>Araneae</taxon>
        <taxon>Araneomorphae</taxon>
        <taxon>Entelegynae</taxon>
        <taxon>Araneoidea</taxon>
        <taxon>Araneidae</taxon>
        <taxon>Caerostris</taxon>
    </lineage>
</organism>
<reference evidence="1 2" key="1">
    <citation type="submission" date="2021-06" db="EMBL/GenBank/DDBJ databases">
        <title>Caerostris extrusa draft genome.</title>
        <authorList>
            <person name="Kono N."/>
            <person name="Arakawa K."/>
        </authorList>
    </citation>
    <scope>NUCLEOTIDE SEQUENCE [LARGE SCALE GENOMIC DNA]</scope>
</reference>
<name>A0AAV4SIU5_CAEEX</name>
<evidence type="ECO:0000313" key="2">
    <source>
        <dbReference type="Proteomes" id="UP001054945"/>
    </source>
</evidence>
<keyword evidence="2" id="KW-1185">Reference proteome</keyword>
<comment type="caution">
    <text evidence="1">The sequence shown here is derived from an EMBL/GenBank/DDBJ whole genome shotgun (WGS) entry which is preliminary data.</text>
</comment>
<dbReference type="EMBL" id="BPLR01009613">
    <property type="protein sequence ID" value="GIY33269.1"/>
    <property type="molecule type" value="Genomic_DNA"/>
</dbReference>
<sequence length="103" mass="11580">MITKRSGSFLRGKTPLGLCRYKKNKGSRRGGVTSGAIENKYLREKRLVLRSFLDCRPKVRENMVTVGPVLIFARYGLECSVCNEWISSLKWSKCSGKYGGDKG</sequence>
<evidence type="ECO:0000313" key="1">
    <source>
        <dbReference type="EMBL" id="GIY33269.1"/>
    </source>
</evidence>
<protein>
    <submittedName>
        <fullName evidence="1">Uncharacterized protein</fullName>
    </submittedName>
</protein>
<dbReference type="AlphaFoldDB" id="A0AAV4SIU5"/>
<proteinExistence type="predicted"/>
<gene>
    <name evidence="1" type="ORF">CEXT_56471</name>
</gene>
<accession>A0AAV4SIU5</accession>